<protein>
    <submittedName>
        <fullName evidence="3">Antitoxin</fullName>
    </submittedName>
</protein>
<dbReference type="EMBL" id="MIQH01000839">
    <property type="protein sequence ID" value="OIR24130.1"/>
    <property type="molecule type" value="Genomic_DNA"/>
</dbReference>
<reference evidence="1 5" key="3">
    <citation type="submission" date="2017-11" db="EMBL/GenBank/DDBJ databases">
        <title>Genome sequence of the bacterial symbiont EPR9N from a vent mussel Bathymodiolus thermophilus.</title>
        <authorList>
            <person name="Won Y.-J."/>
        </authorList>
    </citation>
    <scope>NUCLEOTIDE SEQUENCE [LARGE SCALE GENOMIC DNA]</scope>
    <source>
        <strain evidence="1 5">EPR9N</strain>
    </source>
</reference>
<dbReference type="EMBL" id="CAESAQ020000046">
    <property type="protein sequence ID" value="CAB5498225.1"/>
    <property type="molecule type" value="Genomic_DNA"/>
</dbReference>
<evidence type="ECO:0000313" key="5">
    <source>
        <dbReference type="Proteomes" id="UP000278334"/>
    </source>
</evidence>
<dbReference type="OrthoDB" id="5298361at2"/>
<dbReference type="PANTHER" id="PTHR37550">
    <property type="entry name" value="ANTITOXIN VAPB1"/>
    <property type="match status" value="1"/>
</dbReference>
<dbReference type="InterPro" id="IPR047976">
    <property type="entry name" value="Anti_VapB2-like"/>
</dbReference>
<dbReference type="InterPro" id="IPR051734">
    <property type="entry name" value="VapB_TA_antitoxins"/>
</dbReference>
<reference evidence="3" key="2">
    <citation type="journal article" date="2017" name="Stand. Genomic Sci.">
        <title>Genome sequence of the sulfur-oxidizing Bathymodiolus thermophilus gill endosymbiont.</title>
        <authorList>
            <person name="Ponnudurai R."/>
            <person name="Sayavedra L."/>
            <person name="Kleiner M."/>
            <person name="Heiden S.E."/>
            <person name="Thurmer A."/>
            <person name="Felbeck H."/>
            <person name="Schluter R."/>
            <person name="Sievert S.M."/>
            <person name="Daniel R."/>
            <person name="Schweder T."/>
            <person name="Markert S."/>
        </authorList>
    </citation>
    <scope>NUCLEOTIDE SEQUENCE</scope>
    <source>
        <strain evidence="3">BAT/CrabSpa'14</strain>
    </source>
</reference>
<dbReference type="Proteomes" id="UP000278334">
    <property type="component" value="Chromosome"/>
</dbReference>
<dbReference type="PANTHER" id="PTHR37550:SF3">
    <property type="entry name" value="ANTITOXIN VAPB1"/>
    <property type="match status" value="1"/>
</dbReference>
<dbReference type="Proteomes" id="UP000643672">
    <property type="component" value="Unassembled WGS sequence"/>
</dbReference>
<dbReference type="RefSeq" id="WP_071564941.1">
    <property type="nucleotide sequence ID" value="NZ_CAESAQ020000046.1"/>
</dbReference>
<dbReference type="AlphaFoldDB" id="A0A1J5TTE4"/>
<keyword evidence="6" id="KW-1185">Reference proteome</keyword>
<evidence type="ECO:0000313" key="3">
    <source>
        <dbReference type="EMBL" id="OIR24130.1"/>
    </source>
</evidence>
<proteinExistence type="predicted"/>
<organism evidence="3 4">
    <name type="scientific">Bathymodiolus thermophilus thioautotrophic gill symbiont</name>
    <dbReference type="NCBI Taxonomy" id="2360"/>
    <lineage>
        <taxon>Bacteria</taxon>
        <taxon>Pseudomonadati</taxon>
        <taxon>Pseudomonadota</taxon>
        <taxon>Gammaproteobacteria</taxon>
        <taxon>sulfur-oxidizing symbionts</taxon>
    </lineage>
</organism>
<evidence type="ECO:0000313" key="1">
    <source>
        <dbReference type="EMBL" id="AYQ57169.1"/>
    </source>
</evidence>
<name>A0A1J5TTE4_9GAMM</name>
<dbReference type="Gene3D" id="2.10.260.10">
    <property type="match status" value="1"/>
</dbReference>
<evidence type="ECO:0000313" key="2">
    <source>
        <dbReference type="EMBL" id="CAB5498225.1"/>
    </source>
</evidence>
<evidence type="ECO:0000313" key="6">
    <source>
        <dbReference type="Proteomes" id="UP000643672"/>
    </source>
</evidence>
<dbReference type="Proteomes" id="UP000182798">
    <property type="component" value="Unassembled WGS sequence"/>
</dbReference>
<reference evidence="2 6" key="4">
    <citation type="submission" date="2020-05" db="EMBL/GenBank/DDBJ databases">
        <authorList>
            <person name="Petersen J."/>
            <person name="Sayavedra L."/>
        </authorList>
    </citation>
    <scope>NUCLEOTIDE SEQUENCE [LARGE SCALE GENOMIC DNA]</scope>
    <source>
        <strain evidence="2">B thermophilus SOXS</strain>
    </source>
</reference>
<sequence length="79" mass="9157">MITSSVFLNNKTQAVRLPMAMRLDSSVKKVFIRKNNKDRIISPIDSVWDNFFLSDAQVSDDFLVTRAVQLECERESFDE</sequence>
<gene>
    <name evidence="3" type="ORF">BGC33_14330</name>
    <name evidence="1" type="ORF">MS2017_1483</name>
    <name evidence="2" type="ORF">THERMOS_808</name>
</gene>
<dbReference type="NCBIfam" id="NF040493">
    <property type="entry name" value="TA_anti_VapB"/>
    <property type="match status" value="1"/>
</dbReference>
<accession>A0A1J5TTE4</accession>
<reference evidence="4" key="1">
    <citation type="submission" date="2016-09" db="EMBL/GenBank/DDBJ databases">
        <title>Genome Sequence of Bathymodiolus thermophilus sulfur-oxidizing gill endosymbiont.</title>
        <authorList>
            <person name="Ponnudurai R."/>
            <person name="Kleiner M."/>
            <person name="Sayavedra L."/>
            <person name="Thuermer A."/>
            <person name="Felbeck H."/>
            <person name="Schlueter R."/>
            <person name="Schweder T."/>
            <person name="Markert S."/>
        </authorList>
    </citation>
    <scope>NUCLEOTIDE SEQUENCE [LARGE SCALE GENOMIC DNA]</scope>
    <source>
        <strain evidence="4">BAT/CrabSpa'14</strain>
    </source>
</reference>
<dbReference type="KEGG" id="bthg:MS2017_1483"/>
<evidence type="ECO:0000313" key="4">
    <source>
        <dbReference type="Proteomes" id="UP000182798"/>
    </source>
</evidence>
<dbReference type="EMBL" id="CP024634">
    <property type="protein sequence ID" value="AYQ57169.1"/>
    <property type="molecule type" value="Genomic_DNA"/>
</dbReference>